<evidence type="ECO:0000256" key="1">
    <source>
        <dbReference type="ARBA" id="ARBA00022729"/>
    </source>
</evidence>
<dbReference type="PANTHER" id="PTHR30006">
    <property type="entry name" value="THIAMINE-BINDING PERIPLASMIC PROTEIN-RELATED"/>
    <property type="match status" value="1"/>
</dbReference>
<keyword evidence="1" id="KW-0732">Signal</keyword>
<evidence type="ECO:0008006" key="4">
    <source>
        <dbReference type="Google" id="ProtNLM"/>
    </source>
</evidence>
<dbReference type="SUPFAM" id="SSF53850">
    <property type="entry name" value="Periplasmic binding protein-like II"/>
    <property type="match status" value="1"/>
</dbReference>
<dbReference type="Gene3D" id="3.40.190.10">
    <property type="entry name" value="Periplasmic binding protein-like II"/>
    <property type="match status" value="2"/>
</dbReference>
<dbReference type="GO" id="GO:0030976">
    <property type="term" value="F:thiamine pyrophosphate binding"/>
    <property type="evidence" value="ECO:0007669"/>
    <property type="project" value="TreeGrafter"/>
</dbReference>
<proteinExistence type="predicted"/>
<protein>
    <recommendedName>
        <fullName evidence="4">ABC transporter substrate-binding protein</fullName>
    </recommendedName>
</protein>
<feature type="compositionally biased region" description="Low complexity" evidence="2">
    <location>
        <begin position="30"/>
        <end position="40"/>
    </location>
</feature>
<accession>A0A094PRY5</accession>
<dbReference type="GO" id="GO:0030288">
    <property type="term" value="C:outer membrane-bounded periplasmic space"/>
    <property type="evidence" value="ECO:0007669"/>
    <property type="project" value="TreeGrafter"/>
</dbReference>
<organism evidence="3">
    <name type="scientific">freshwater metagenome</name>
    <dbReference type="NCBI Taxonomy" id="449393"/>
    <lineage>
        <taxon>unclassified sequences</taxon>
        <taxon>metagenomes</taxon>
        <taxon>ecological metagenomes</taxon>
    </lineage>
</organism>
<dbReference type="AlphaFoldDB" id="A0A094PRY5"/>
<feature type="region of interest" description="Disordered" evidence="2">
    <location>
        <begin position="30"/>
        <end position="49"/>
    </location>
</feature>
<evidence type="ECO:0000313" key="3">
    <source>
        <dbReference type="EMBL" id="KGA12424.1"/>
    </source>
</evidence>
<dbReference type="GO" id="GO:0030975">
    <property type="term" value="F:thiamine binding"/>
    <property type="evidence" value="ECO:0007669"/>
    <property type="project" value="TreeGrafter"/>
</dbReference>
<evidence type="ECO:0000256" key="2">
    <source>
        <dbReference type="SAM" id="MobiDB-lite"/>
    </source>
</evidence>
<sequence length="384" mass="40257">MRKTLLNTKTLSKVTALALASLLTLAACSSDSSSSGATETPETTSDCPSADIKSAAETEGKVNLIALPDNWANYKGILEAFRAKYPAVENPVANPDASSADELTAVETLKGQPDMPDALDVSPAIAQEVDTKGLWEPYKPCGFDEIPADMKDADGKWVAAYYGVMAIGSNDTIVKTAPTSFEALLDPMYKGQVALNGDPREAGAAFAAVMAASIANGGSFDDILPGIEYFAKLKASGNMAGTDVTEASVLSGDTPIWIDWTYNYPGLTPKLTENGITVSIKVPTDGVYGGYYAQGVVADSPHPNAAKLWIDHIISDEGALGYIEGGAIPARFAALEASGKITEDMKKNLPEASLLEGLKFPSQAQIAAAKDVLAKQWGPLVADK</sequence>
<gene>
    <name evidence="3" type="ORF">GM51_21600</name>
</gene>
<dbReference type="GO" id="GO:0015888">
    <property type="term" value="P:thiamine transport"/>
    <property type="evidence" value="ECO:0007669"/>
    <property type="project" value="TreeGrafter"/>
</dbReference>
<dbReference type="PANTHER" id="PTHR30006:SF2">
    <property type="entry name" value="ABC TRANSPORTER SUBSTRATE-BINDING PROTEIN"/>
    <property type="match status" value="1"/>
</dbReference>
<dbReference type="Pfam" id="PF13343">
    <property type="entry name" value="SBP_bac_6"/>
    <property type="match status" value="1"/>
</dbReference>
<reference evidence="3" key="1">
    <citation type="submission" date="2014-06" db="EMBL/GenBank/DDBJ databases">
        <title>Key roles for freshwater Actinobacteria revealed by deep metagenomic sequencing.</title>
        <authorList>
            <person name="Ghai R."/>
            <person name="Mizuno C.M."/>
            <person name="Picazo A."/>
            <person name="Camacho A."/>
            <person name="Rodriguez-Valera F."/>
        </authorList>
    </citation>
    <scope>NUCLEOTIDE SEQUENCE</scope>
</reference>
<name>A0A094PRY5_9ZZZZ</name>
<dbReference type="EMBL" id="JNSL01000217">
    <property type="protein sequence ID" value="KGA12424.1"/>
    <property type="molecule type" value="Genomic_DNA"/>
</dbReference>
<comment type="caution">
    <text evidence="3">The sequence shown here is derived from an EMBL/GenBank/DDBJ whole genome shotgun (WGS) entry which is preliminary data.</text>
</comment>
<dbReference type="PROSITE" id="PS51257">
    <property type="entry name" value="PROKAR_LIPOPROTEIN"/>
    <property type="match status" value="1"/>
</dbReference>